<dbReference type="InterPro" id="IPR000835">
    <property type="entry name" value="HTH_MarR-typ"/>
</dbReference>
<dbReference type="PANTHER" id="PTHR33164">
    <property type="entry name" value="TRANSCRIPTIONAL REGULATOR, MARR FAMILY"/>
    <property type="match status" value="1"/>
</dbReference>
<accession>A0A1J5PVW8</accession>
<dbReference type="SMART" id="SM00347">
    <property type="entry name" value="HTH_MARR"/>
    <property type="match status" value="1"/>
</dbReference>
<dbReference type="Pfam" id="PF12802">
    <property type="entry name" value="MarR_2"/>
    <property type="match status" value="1"/>
</dbReference>
<proteinExistence type="predicted"/>
<organism evidence="2">
    <name type="scientific">mine drainage metagenome</name>
    <dbReference type="NCBI Taxonomy" id="410659"/>
    <lineage>
        <taxon>unclassified sequences</taxon>
        <taxon>metagenomes</taxon>
        <taxon>ecological metagenomes</taxon>
    </lineage>
</organism>
<comment type="caution">
    <text evidence="2">The sequence shown here is derived from an EMBL/GenBank/DDBJ whole genome shotgun (WGS) entry which is preliminary data.</text>
</comment>
<dbReference type="AlphaFoldDB" id="A0A1J5PVW8"/>
<evidence type="ECO:0000313" key="2">
    <source>
        <dbReference type="EMBL" id="OIQ75694.1"/>
    </source>
</evidence>
<dbReference type="PANTHER" id="PTHR33164:SF43">
    <property type="entry name" value="HTH-TYPE TRANSCRIPTIONAL REPRESSOR YETL"/>
    <property type="match status" value="1"/>
</dbReference>
<feature type="domain" description="HTH marR-type" evidence="1">
    <location>
        <begin position="29"/>
        <end position="128"/>
    </location>
</feature>
<dbReference type="Gene3D" id="1.10.10.10">
    <property type="entry name" value="Winged helix-like DNA-binding domain superfamily/Winged helix DNA-binding domain"/>
    <property type="match status" value="1"/>
</dbReference>
<name>A0A1J5PVW8_9ZZZZ</name>
<dbReference type="InterPro" id="IPR036390">
    <property type="entry name" value="WH_DNA-bd_sf"/>
</dbReference>
<evidence type="ECO:0000259" key="1">
    <source>
        <dbReference type="SMART" id="SM00347"/>
    </source>
</evidence>
<sequence length="156" mass="16984">MITSDAELIRRFTKSVFSAQSALLKHGDTANARFGQSSARWRVLLQVSIGNTTVTEIARITGYSRQAVQRLTSLLVAEGNLASTPDSVDGRKLRLSLTPLGRRTLNSMEKYFNSWSARLVKDLSSDKLAALASALDLITAAVLADLNEFGKEKQGV</sequence>
<reference evidence="2" key="1">
    <citation type="submission" date="2016-10" db="EMBL/GenBank/DDBJ databases">
        <title>Sequence of Gallionella enrichment culture.</title>
        <authorList>
            <person name="Poehlein A."/>
            <person name="Muehling M."/>
            <person name="Daniel R."/>
        </authorList>
    </citation>
    <scope>NUCLEOTIDE SEQUENCE</scope>
</reference>
<dbReference type="InterPro" id="IPR036388">
    <property type="entry name" value="WH-like_DNA-bd_sf"/>
</dbReference>
<dbReference type="EMBL" id="MLJW01002085">
    <property type="protein sequence ID" value="OIQ75694.1"/>
    <property type="molecule type" value="Genomic_DNA"/>
</dbReference>
<gene>
    <name evidence="2" type="ORF">GALL_426360</name>
</gene>
<dbReference type="GO" id="GO:0003700">
    <property type="term" value="F:DNA-binding transcription factor activity"/>
    <property type="evidence" value="ECO:0007669"/>
    <property type="project" value="InterPro"/>
</dbReference>
<dbReference type="SUPFAM" id="SSF46785">
    <property type="entry name" value="Winged helix' DNA-binding domain"/>
    <property type="match status" value="1"/>
</dbReference>
<dbReference type="GO" id="GO:0006950">
    <property type="term" value="P:response to stress"/>
    <property type="evidence" value="ECO:0007669"/>
    <property type="project" value="TreeGrafter"/>
</dbReference>
<protein>
    <submittedName>
        <fullName evidence="2">MarR family protein</fullName>
    </submittedName>
</protein>
<dbReference type="InterPro" id="IPR039422">
    <property type="entry name" value="MarR/SlyA-like"/>
</dbReference>